<dbReference type="PANTHER" id="PTHR30514:SF1">
    <property type="entry name" value="HTH-TYPE TRANSCRIPTIONAL REGULATOR HEXR-RELATED"/>
    <property type="match status" value="1"/>
</dbReference>
<keyword evidence="2" id="KW-0238">DNA-binding</keyword>
<reference evidence="7 8" key="2">
    <citation type="submission" date="2018-12" db="EMBL/GenBank/DDBJ databases">
        <title>Rhizobacter gummiphilus sp. nov., a rubber-degrading bacterium isolated from the soil of a botanical garden in Japan.</title>
        <authorList>
            <person name="Shunsuke S.S."/>
        </authorList>
    </citation>
    <scope>NUCLEOTIDE SEQUENCE [LARGE SCALE GENOMIC DNA]</scope>
    <source>
        <strain evidence="7 8">S-16</strain>
    </source>
</reference>
<comment type="caution">
    <text evidence="7">The sequence shown here is derived from an EMBL/GenBank/DDBJ whole genome shotgun (WGS) entry which is preliminary data.</text>
</comment>
<organism evidence="7 8">
    <name type="scientific">Piscinibacter terrae</name>
    <dbReference type="NCBI Taxonomy" id="2496871"/>
    <lineage>
        <taxon>Bacteria</taxon>
        <taxon>Pseudomonadati</taxon>
        <taxon>Pseudomonadota</taxon>
        <taxon>Betaproteobacteria</taxon>
        <taxon>Burkholderiales</taxon>
        <taxon>Sphaerotilaceae</taxon>
        <taxon>Piscinibacter</taxon>
    </lineage>
</organism>
<dbReference type="InterPro" id="IPR047640">
    <property type="entry name" value="RpiR-like"/>
</dbReference>
<evidence type="ECO:0000256" key="1">
    <source>
        <dbReference type="ARBA" id="ARBA00023015"/>
    </source>
</evidence>
<evidence type="ECO:0000256" key="4">
    <source>
        <dbReference type="ARBA" id="ARBA00023163"/>
    </source>
</evidence>
<dbReference type="SUPFAM" id="SSF46689">
    <property type="entry name" value="Homeodomain-like"/>
    <property type="match status" value="1"/>
</dbReference>
<dbReference type="Pfam" id="PF01418">
    <property type="entry name" value="HTH_6"/>
    <property type="match status" value="1"/>
</dbReference>
<dbReference type="InterPro" id="IPR009057">
    <property type="entry name" value="Homeodomain-like_sf"/>
</dbReference>
<dbReference type="GO" id="GO:0003677">
    <property type="term" value="F:DNA binding"/>
    <property type="evidence" value="ECO:0007669"/>
    <property type="project" value="UniProtKB-KW"/>
</dbReference>
<dbReference type="InterPro" id="IPR000281">
    <property type="entry name" value="HTH_RpiR"/>
</dbReference>
<feature type="domain" description="SIS" evidence="6">
    <location>
        <begin position="123"/>
        <end position="263"/>
    </location>
</feature>
<dbReference type="InterPro" id="IPR036388">
    <property type="entry name" value="WH-like_DNA-bd_sf"/>
</dbReference>
<dbReference type="InterPro" id="IPR035472">
    <property type="entry name" value="RpiR-like_SIS"/>
</dbReference>
<evidence type="ECO:0000256" key="3">
    <source>
        <dbReference type="ARBA" id="ARBA00023152"/>
    </source>
</evidence>
<evidence type="ECO:0000259" key="5">
    <source>
        <dbReference type="PROSITE" id="PS51071"/>
    </source>
</evidence>
<evidence type="ECO:0000313" key="7">
    <source>
        <dbReference type="EMBL" id="RQP23358.1"/>
    </source>
</evidence>
<dbReference type="InterPro" id="IPR046348">
    <property type="entry name" value="SIS_dom_sf"/>
</dbReference>
<dbReference type="GO" id="GO:0006096">
    <property type="term" value="P:glycolytic process"/>
    <property type="evidence" value="ECO:0007669"/>
    <property type="project" value="UniProtKB-KW"/>
</dbReference>
<dbReference type="Gene3D" id="1.10.10.10">
    <property type="entry name" value="Winged helix-like DNA-binding domain superfamily/Winged helix DNA-binding domain"/>
    <property type="match status" value="1"/>
</dbReference>
<dbReference type="PROSITE" id="PS51464">
    <property type="entry name" value="SIS"/>
    <property type="match status" value="1"/>
</dbReference>
<feature type="domain" description="HTH rpiR-type" evidence="5">
    <location>
        <begin position="3"/>
        <end position="79"/>
    </location>
</feature>
<dbReference type="PROSITE" id="PS51071">
    <property type="entry name" value="HTH_RPIR"/>
    <property type="match status" value="1"/>
</dbReference>
<evidence type="ECO:0000313" key="8">
    <source>
        <dbReference type="Proteomes" id="UP000267464"/>
    </source>
</evidence>
<dbReference type="PANTHER" id="PTHR30514">
    <property type="entry name" value="GLUCOKINASE"/>
    <property type="match status" value="1"/>
</dbReference>
<dbReference type="GO" id="GO:0003700">
    <property type="term" value="F:DNA-binding transcription factor activity"/>
    <property type="evidence" value="ECO:0007669"/>
    <property type="project" value="InterPro"/>
</dbReference>
<keyword evidence="4" id="KW-0804">Transcription</keyword>
<dbReference type="AlphaFoldDB" id="A0A3N7HMF5"/>
<dbReference type="OrthoDB" id="257751at2"/>
<keyword evidence="1" id="KW-0805">Transcription regulation</keyword>
<gene>
    <name evidence="7" type="ORF">DZC73_19895</name>
</gene>
<dbReference type="Proteomes" id="UP000267464">
    <property type="component" value="Unassembled WGS sequence"/>
</dbReference>
<dbReference type="Pfam" id="PF01380">
    <property type="entry name" value="SIS"/>
    <property type="match status" value="1"/>
</dbReference>
<dbReference type="InterPro" id="IPR001347">
    <property type="entry name" value="SIS_dom"/>
</dbReference>
<name>A0A3N7HMF5_9BURK</name>
<evidence type="ECO:0000256" key="2">
    <source>
        <dbReference type="ARBA" id="ARBA00023125"/>
    </source>
</evidence>
<protein>
    <submittedName>
        <fullName evidence="7">MurR/RpiR family transcriptional regulator</fullName>
    </submittedName>
</protein>
<reference evidence="7 8" key="1">
    <citation type="submission" date="2018-08" db="EMBL/GenBank/DDBJ databases">
        <authorList>
            <person name="Khan S.A."/>
            <person name="Jeon C.O."/>
            <person name="Chun B.H."/>
            <person name="Jeong S.E."/>
        </authorList>
    </citation>
    <scope>NUCLEOTIDE SEQUENCE [LARGE SCALE GENOMIC DNA]</scope>
    <source>
        <strain evidence="7 8">S-16</strain>
    </source>
</reference>
<keyword evidence="3" id="KW-0324">Glycolysis</keyword>
<dbReference type="RefSeq" id="WP_124542111.1">
    <property type="nucleotide sequence ID" value="NZ_QUSW01000005.1"/>
</dbReference>
<dbReference type="SUPFAM" id="SSF53697">
    <property type="entry name" value="SIS domain"/>
    <property type="match status" value="1"/>
</dbReference>
<dbReference type="GO" id="GO:0097367">
    <property type="term" value="F:carbohydrate derivative binding"/>
    <property type="evidence" value="ECO:0007669"/>
    <property type="project" value="InterPro"/>
</dbReference>
<accession>A0A3N7HMF5</accession>
<sequence length="302" mass="31936">MTGGVLQRIADLRAQATPSRRLILDLMIEDPERVLEESFESLAERSASSVPTVMRTCRDLGFSGLRDFKLALAQELAVAGSPLHRHVQLHDTTDQVVSKISRSAALVVAGVQGQLQASSLDAAADAIAAATRVDCYAVGATSGFVAADLQARLFRMGRVSNAYADYHLQLVSAATLGHGGVCIAISHVGGMPSLLEAVDVARAQGAKVVAITQPGTPLARRCDVLLGVRVPDDPVMHVGTDAYLAHFTVIEILTVLVAQRLGDSAIARLHEVREVLGRHGLDTPHHPALRWGDADAAGTEGE</sequence>
<keyword evidence="8" id="KW-1185">Reference proteome</keyword>
<dbReference type="CDD" id="cd05013">
    <property type="entry name" value="SIS_RpiR"/>
    <property type="match status" value="1"/>
</dbReference>
<evidence type="ECO:0000259" key="6">
    <source>
        <dbReference type="PROSITE" id="PS51464"/>
    </source>
</evidence>
<proteinExistence type="predicted"/>
<dbReference type="EMBL" id="QUSW01000005">
    <property type="protein sequence ID" value="RQP23358.1"/>
    <property type="molecule type" value="Genomic_DNA"/>
</dbReference>
<dbReference type="Gene3D" id="3.40.50.10490">
    <property type="entry name" value="Glucose-6-phosphate isomerase like protein, domain 1"/>
    <property type="match status" value="1"/>
</dbReference>